<accession>A0A2T0T7D8</accession>
<evidence type="ECO:0000256" key="1">
    <source>
        <dbReference type="ARBA" id="ARBA00007749"/>
    </source>
</evidence>
<dbReference type="Pfam" id="PF00753">
    <property type="entry name" value="Lactamase_B"/>
    <property type="match status" value="1"/>
</dbReference>
<dbReference type="GO" id="GO:0016787">
    <property type="term" value="F:hydrolase activity"/>
    <property type="evidence" value="ECO:0007669"/>
    <property type="project" value="UniProtKB-KW"/>
</dbReference>
<dbReference type="InterPro" id="IPR036866">
    <property type="entry name" value="RibonucZ/Hydroxyglut_hydro"/>
</dbReference>
<gene>
    <name evidence="6" type="ORF">CLV43_105300</name>
</gene>
<dbReference type="RefSeq" id="WP_106188555.1">
    <property type="nucleotide sequence ID" value="NZ_PVTF01000005.1"/>
</dbReference>
<feature type="domain" description="Metallo-beta-lactamase" evidence="5">
    <location>
        <begin position="58"/>
        <end position="276"/>
    </location>
</feature>
<dbReference type="InterPro" id="IPR051013">
    <property type="entry name" value="MBL_superfamily_lactonases"/>
</dbReference>
<keyword evidence="4" id="KW-0862">Zinc</keyword>
<comment type="similarity">
    <text evidence="1">Belongs to the metallo-beta-lactamase superfamily.</text>
</comment>
<keyword evidence="3 6" id="KW-0378">Hydrolase</keyword>
<evidence type="ECO:0000313" key="7">
    <source>
        <dbReference type="Proteomes" id="UP000239494"/>
    </source>
</evidence>
<dbReference type="CDD" id="cd16277">
    <property type="entry name" value="metallo-hydrolase-like_MBL-fold"/>
    <property type="match status" value="1"/>
</dbReference>
<reference evidence="6 7" key="1">
    <citation type="submission" date="2018-03" db="EMBL/GenBank/DDBJ databases">
        <title>Genomic Encyclopedia of Archaeal and Bacterial Type Strains, Phase II (KMG-II): from individual species to whole genera.</title>
        <authorList>
            <person name="Goeker M."/>
        </authorList>
    </citation>
    <scope>NUCLEOTIDE SEQUENCE [LARGE SCALE GENOMIC DNA]</scope>
    <source>
        <strain evidence="6 7">DSM 44720</strain>
    </source>
</reference>
<keyword evidence="7" id="KW-1185">Reference proteome</keyword>
<dbReference type="SUPFAM" id="SSF56281">
    <property type="entry name" value="Metallo-hydrolase/oxidoreductase"/>
    <property type="match status" value="1"/>
</dbReference>
<dbReference type="InterPro" id="IPR001279">
    <property type="entry name" value="Metallo-B-lactamas"/>
</dbReference>
<dbReference type="GO" id="GO:0046872">
    <property type="term" value="F:metal ion binding"/>
    <property type="evidence" value="ECO:0007669"/>
    <property type="project" value="UniProtKB-KW"/>
</dbReference>
<evidence type="ECO:0000256" key="4">
    <source>
        <dbReference type="ARBA" id="ARBA00022833"/>
    </source>
</evidence>
<dbReference type="PANTHER" id="PTHR42978:SF6">
    <property type="entry name" value="QUORUM-QUENCHING LACTONASE YTNP-RELATED"/>
    <property type="match status" value="1"/>
</dbReference>
<comment type="caution">
    <text evidence="6">The sequence shown here is derived from an EMBL/GenBank/DDBJ whole genome shotgun (WGS) entry which is preliminary data.</text>
</comment>
<dbReference type="SMART" id="SM00849">
    <property type="entry name" value="Lactamase_B"/>
    <property type="match status" value="1"/>
</dbReference>
<dbReference type="Gene3D" id="3.60.15.10">
    <property type="entry name" value="Ribonuclease Z/Hydroxyacylglutathione hydrolase-like"/>
    <property type="match status" value="1"/>
</dbReference>
<name>A0A2T0T7D8_9PSEU</name>
<dbReference type="Proteomes" id="UP000239494">
    <property type="component" value="Unassembled WGS sequence"/>
</dbReference>
<keyword evidence="2" id="KW-0479">Metal-binding</keyword>
<organism evidence="6 7">
    <name type="scientific">Umezawaea tangerina</name>
    <dbReference type="NCBI Taxonomy" id="84725"/>
    <lineage>
        <taxon>Bacteria</taxon>
        <taxon>Bacillati</taxon>
        <taxon>Actinomycetota</taxon>
        <taxon>Actinomycetes</taxon>
        <taxon>Pseudonocardiales</taxon>
        <taxon>Pseudonocardiaceae</taxon>
        <taxon>Umezawaea</taxon>
    </lineage>
</organism>
<dbReference type="PANTHER" id="PTHR42978">
    <property type="entry name" value="QUORUM-QUENCHING LACTONASE YTNP-RELATED-RELATED"/>
    <property type="match status" value="1"/>
</dbReference>
<dbReference type="OrthoDB" id="5177904at2"/>
<dbReference type="EMBL" id="PVTF01000005">
    <property type="protein sequence ID" value="PRY41542.1"/>
    <property type="molecule type" value="Genomic_DNA"/>
</dbReference>
<dbReference type="AlphaFoldDB" id="A0A2T0T7D8"/>
<sequence>MQKFTLGDVEISRVVEWHGNFAPVGVLFPSMPDELWREHESWLAPDFWDATTGDYYAYMQTWVLRSAGRVVLVDTGMGNDKPREHELLARRGGDFLARLAAAGVEPEDVDIVVNTHLHADHVGWNTRLVDGEWVPTFPNAQYLISKVDFDYWNPANGHTQRSTFGSVHDSRATFADSVQPIHRAGQAVLWEGDRHRVDEDLWLDLAPGHTPGSAVLRLESGTDRAMFVGDVVHTPLQMIEPDHDTCLSEDPVGAARSRTRILDQAAATNSLVVPAHLGGAAAAEVAHANGMYSIKRWAPLTSVR</sequence>
<evidence type="ECO:0000256" key="2">
    <source>
        <dbReference type="ARBA" id="ARBA00022723"/>
    </source>
</evidence>
<evidence type="ECO:0000256" key="3">
    <source>
        <dbReference type="ARBA" id="ARBA00022801"/>
    </source>
</evidence>
<evidence type="ECO:0000259" key="5">
    <source>
        <dbReference type="SMART" id="SM00849"/>
    </source>
</evidence>
<protein>
    <submittedName>
        <fullName evidence="6">Glyoxylase-like metal-dependent hydrolase (Beta-lactamase superfamily II)</fullName>
    </submittedName>
</protein>
<evidence type="ECO:0000313" key="6">
    <source>
        <dbReference type="EMBL" id="PRY41542.1"/>
    </source>
</evidence>
<proteinExistence type="inferred from homology"/>